<dbReference type="PANTHER" id="PTHR34477">
    <property type="entry name" value="UPF0213 PROTEIN YHBQ"/>
    <property type="match status" value="1"/>
</dbReference>
<dbReference type="OrthoDB" id="9797095at2"/>
<dbReference type="RefSeq" id="WP_105936021.1">
    <property type="nucleotide sequence ID" value="NZ_PVNP01000193.1"/>
</dbReference>
<proteinExistence type="inferred from homology"/>
<evidence type="ECO:0000313" key="3">
    <source>
        <dbReference type="EMBL" id="PRO72053.1"/>
    </source>
</evidence>
<accession>A0A2S9V6K5</accession>
<comment type="similarity">
    <text evidence="1">Belongs to the UPF0213 family.</text>
</comment>
<dbReference type="PROSITE" id="PS50164">
    <property type="entry name" value="GIY_YIG"/>
    <property type="match status" value="1"/>
</dbReference>
<evidence type="ECO:0000256" key="1">
    <source>
        <dbReference type="ARBA" id="ARBA00007435"/>
    </source>
</evidence>
<dbReference type="SUPFAM" id="SSF82771">
    <property type="entry name" value="GIY-YIG endonuclease"/>
    <property type="match status" value="1"/>
</dbReference>
<evidence type="ECO:0000313" key="4">
    <source>
        <dbReference type="Proteomes" id="UP000238949"/>
    </source>
</evidence>
<dbReference type="InterPro" id="IPR000305">
    <property type="entry name" value="GIY-YIG_endonuc"/>
</dbReference>
<dbReference type="Pfam" id="PF01541">
    <property type="entry name" value="GIY-YIG"/>
    <property type="match status" value="1"/>
</dbReference>
<dbReference type="EMBL" id="PVNP01000193">
    <property type="protein sequence ID" value="PRO72053.1"/>
    <property type="molecule type" value="Genomic_DNA"/>
</dbReference>
<dbReference type="Gene3D" id="3.40.1440.10">
    <property type="entry name" value="GIY-YIG endonuclease"/>
    <property type="match status" value="1"/>
</dbReference>
<protein>
    <recommendedName>
        <fullName evidence="2">GIY-YIG domain-containing protein</fullName>
    </recommendedName>
</protein>
<dbReference type="CDD" id="cd10456">
    <property type="entry name" value="GIY-YIG_UPF0213"/>
    <property type="match status" value="1"/>
</dbReference>
<name>A0A2S9V6K5_9ALTE</name>
<organism evidence="3 4">
    <name type="scientific">Alteromonas alba</name>
    <dbReference type="NCBI Taxonomy" id="2079529"/>
    <lineage>
        <taxon>Bacteria</taxon>
        <taxon>Pseudomonadati</taxon>
        <taxon>Pseudomonadota</taxon>
        <taxon>Gammaproteobacteria</taxon>
        <taxon>Alteromonadales</taxon>
        <taxon>Alteromonadaceae</taxon>
        <taxon>Alteromonas/Salinimonas group</taxon>
        <taxon>Alteromonas</taxon>
    </lineage>
</organism>
<feature type="domain" description="GIY-YIG" evidence="2">
    <location>
        <begin position="2"/>
        <end position="79"/>
    </location>
</feature>
<dbReference type="Proteomes" id="UP000238949">
    <property type="component" value="Unassembled WGS sequence"/>
</dbReference>
<dbReference type="InterPro" id="IPR035901">
    <property type="entry name" value="GIY-YIG_endonuc_sf"/>
</dbReference>
<evidence type="ECO:0000259" key="2">
    <source>
        <dbReference type="PROSITE" id="PS50164"/>
    </source>
</evidence>
<reference evidence="4" key="1">
    <citation type="journal article" date="2020" name="Int. J. Syst. Evol. Microbiol.">
        <title>Alteromonas alba sp. nov., a marine bacterium isolated from the seawater of the West Pacific Ocean.</title>
        <authorList>
            <person name="Sun C."/>
            <person name="Wu Y.-H."/>
            <person name="Xamxidin M."/>
            <person name="Cheng H."/>
            <person name="Xu X.-W."/>
        </authorList>
    </citation>
    <scope>NUCLEOTIDE SEQUENCE [LARGE SCALE GENOMIC DNA]</scope>
    <source>
        <strain evidence="4">190</strain>
    </source>
</reference>
<sequence>MTSWYVYLLKTASNTLYTGITTDPKRRMRQHSGAIKGGAKALRGKTPLSFYCIFEVSDKSQALRLEAWIKQRNRQAKEALARAESELPVPATRLTNEAIRQMNSAHC</sequence>
<comment type="caution">
    <text evidence="3">The sequence shown here is derived from an EMBL/GenBank/DDBJ whole genome shotgun (WGS) entry which is preliminary data.</text>
</comment>
<gene>
    <name evidence="3" type="ORF">C6Y40_19220</name>
</gene>
<dbReference type="InterPro" id="IPR050190">
    <property type="entry name" value="UPF0213_domain"/>
</dbReference>
<dbReference type="PANTHER" id="PTHR34477:SF1">
    <property type="entry name" value="UPF0213 PROTEIN YHBQ"/>
    <property type="match status" value="1"/>
</dbReference>
<keyword evidence="4" id="KW-1185">Reference proteome</keyword>
<dbReference type="AlphaFoldDB" id="A0A2S9V6K5"/>